<dbReference type="CDD" id="cd02213">
    <property type="entry name" value="cupin_PMI_typeII_C"/>
    <property type="match status" value="1"/>
</dbReference>
<dbReference type="STRING" id="546271.Selsp_0064"/>
<dbReference type="Proteomes" id="UP000003505">
    <property type="component" value="Unassembled WGS sequence"/>
</dbReference>
<dbReference type="PANTHER" id="PTHR46390:SF1">
    <property type="entry name" value="MANNOSE-1-PHOSPHATE GUANYLYLTRANSFERASE"/>
    <property type="match status" value="1"/>
</dbReference>
<sequence>MVKWSDEMQIVLLSGGAGKRLWPLSNDLYSKQFLRILRREDGTLESMIQRVCRQVQSVASDVPITVATGREQVSLIRRQLGSGVNISVEPCRRDTFPAIALVSAYLHEVRGIPLDEAVAICPADPYVDEGYFRAVVQLLQEAEREGSANLILMGIEPTYPSEKYGYIMPVSQESQSMVQSFKEKPDKEKAAEYIEQGALWNSGVFAFKLGYALDKARELLDYTDYEDLFNRYEELSKISFDYAVVEKEKNIAVQRYSGTWLDIGTWNTLAEVMPEHTIGRVTMDETCRNAHVVNTLPIPILCMGVKDVVVAASPEGIIVSDKERSSAMKPYAERLHTPVMYTEKSWGEFQIVDAETESLTIKITLSPGRALTYHLHERRDETWTVIEGRGWVKLDGNEFAVAEGQTVRIPRGAFHTIRAETLLKVMEIQTGEDIDAEDKIVWGG</sequence>
<dbReference type="eggNOG" id="COG0662">
    <property type="taxonomic scope" value="Bacteria"/>
</dbReference>
<dbReference type="InterPro" id="IPR011051">
    <property type="entry name" value="RmlC_Cupin_sf"/>
</dbReference>
<evidence type="ECO:0000259" key="1">
    <source>
        <dbReference type="Pfam" id="PF00483"/>
    </source>
</evidence>
<dbReference type="InterPro" id="IPR014710">
    <property type="entry name" value="RmlC-like_jellyroll"/>
</dbReference>
<dbReference type="Gene3D" id="3.90.550.10">
    <property type="entry name" value="Spore Coat Polysaccharide Biosynthesis Protein SpsA, Chain A"/>
    <property type="match status" value="1"/>
</dbReference>
<feature type="domain" description="Nucleotidyl transferase" evidence="1">
    <location>
        <begin position="11"/>
        <end position="275"/>
    </location>
</feature>
<dbReference type="GO" id="GO:0009298">
    <property type="term" value="P:GDP-mannose biosynthetic process"/>
    <property type="evidence" value="ECO:0007669"/>
    <property type="project" value="TreeGrafter"/>
</dbReference>
<comment type="caution">
    <text evidence="3">The sequence shown here is derived from an EMBL/GenBank/DDBJ whole genome shotgun (WGS) entry which is preliminary data.</text>
</comment>
<evidence type="ECO:0000259" key="2">
    <source>
        <dbReference type="Pfam" id="PF01050"/>
    </source>
</evidence>
<dbReference type="AlphaFoldDB" id="C9LVA0"/>
<dbReference type="InterPro" id="IPR005835">
    <property type="entry name" value="NTP_transferase_dom"/>
</dbReference>
<dbReference type="GO" id="GO:0004475">
    <property type="term" value="F:mannose-1-phosphate guanylyltransferase (GTP) activity"/>
    <property type="evidence" value="ECO:0007669"/>
    <property type="project" value="TreeGrafter"/>
</dbReference>
<dbReference type="EMBL" id="ACKP02000024">
    <property type="protein sequence ID" value="EEX77222.1"/>
    <property type="molecule type" value="Genomic_DNA"/>
</dbReference>
<dbReference type="Pfam" id="PF00483">
    <property type="entry name" value="NTP_transferase"/>
    <property type="match status" value="1"/>
</dbReference>
<reference evidence="3 4" key="1">
    <citation type="submission" date="2009-09" db="EMBL/GenBank/DDBJ databases">
        <authorList>
            <person name="Weinstock G."/>
            <person name="Sodergren E."/>
            <person name="Clifton S."/>
            <person name="Fulton L."/>
            <person name="Fulton B."/>
            <person name="Courtney L."/>
            <person name="Fronick C."/>
            <person name="Harrison M."/>
            <person name="Strong C."/>
            <person name="Farmer C."/>
            <person name="Delahaunty K."/>
            <person name="Markovic C."/>
            <person name="Hall O."/>
            <person name="Minx P."/>
            <person name="Tomlinson C."/>
            <person name="Mitreva M."/>
            <person name="Nelson J."/>
            <person name="Hou S."/>
            <person name="Wollam A."/>
            <person name="Pepin K.H."/>
            <person name="Johnson M."/>
            <person name="Bhonagiri V."/>
            <person name="Nash W.E."/>
            <person name="Warren W."/>
            <person name="Chinwalla A."/>
            <person name="Mardis E.R."/>
            <person name="Wilson R.K."/>
        </authorList>
    </citation>
    <scope>NUCLEOTIDE SEQUENCE [LARGE SCALE GENOMIC DNA]</scope>
    <source>
        <strain evidence="4">ATCC 35185 / DSM 20758 / VPI D19B-28</strain>
    </source>
</reference>
<gene>
    <name evidence="3" type="ORF">SELSPUOL_01392</name>
</gene>
<dbReference type="Gene3D" id="2.60.120.10">
    <property type="entry name" value="Jelly Rolls"/>
    <property type="match status" value="1"/>
</dbReference>
<dbReference type="PANTHER" id="PTHR46390">
    <property type="entry name" value="MANNOSE-1-PHOSPHATE GUANYLYLTRANSFERASE"/>
    <property type="match status" value="1"/>
</dbReference>
<keyword evidence="3" id="KW-0548">Nucleotidyltransferase</keyword>
<dbReference type="SUPFAM" id="SSF51182">
    <property type="entry name" value="RmlC-like cupins"/>
    <property type="match status" value="1"/>
</dbReference>
<evidence type="ECO:0000313" key="4">
    <source>
        <dbReference type="Proteomes" id="UP000003505"/>
    </source>
</evidence>
<dbReference type="InterPro" id="IPR001538">
    <property type="entry name" value="Man6P_isomerase-2_C"/>
</dbReference>
<keyword evidence="3" id="KW-0413">Isomerase</keyword>
<dbReference type="InterPro" id="IPR029044">
    <property type="entry name" value="Nucleotide-diphossugar_trans"/>
</dbReference>
<accession>C9LVA0</accession>
<dbReference type="GO" id="GO:0005976">
    <property type="term" value="P:polysaccharide metabolic process"/>
    <property type="evidence" value="ECO:0007669"/>
    <property type="project" value="InterPro"/>
</dbReference>
<feature type="domain" description="Mannose-6-phosphate isomerase type II C-terminal" evidence="2">
    <location>
        <begin position="344"/>
        <end position="440"/>
    </location>
</feature>
<protein>
    <submittedName>
        <fullName evidence="3">Putative mannose-1-phosphate guanylyltransferase/mannose-6-phosphate isomerase</fullName>
    </submittedName>
</protein>
<dbReference type="SUPFAM" id="SSF53448">
    <property type="entry name" value="Nucleotide-diphospho-sugar transferases"/>
    <property type="match status" value="1"/>
</dbReference>
<dbReference type="Pfam" id="PF01050">
    <property type="entry name" value="MannoseP_isomer"/>
    <property type="match status" value="1"/>
</dbReference>
<evidence type="ECO:0000313" key="3">
    <source>
        <dbReference type="EMBL" id="EEX77222.1"/>
    </source>
</evidence>
<dbReference type="eggNOG" id="COG0836">
    <property type="taxonomic scope" value="Bacteria"/>
</dbReference>
<keyword evidence="3" id="KW-0808">Transferase</keyword>
<organism evidence="3 4">
    <name type="scientific">Selenomonas sputigena (strain ATCC 35185 / DSM 20758 / CCUG 44933 / VPI D19B-28)</name>
    <dbReference type="NCBI Taxonomy" id="546271"/>
    <lineage>
        <taxon>Bacteria</taxon>
        <taxon>Bacillati</taxon>
        <taxon>Bacillota</taxon>
        <taxon>Negativicutes</taxon>
        <taxon>Selenomonadales</taxon>
        <taxon>Selenomonadaceae</taxon>
        <taxon>Selenomonas</taxon>
    </lineage>
</organism>
<name>C9LVA0_SELS3</name>
<dbReference type="InterPro" id="IPR051161">
    <property type="entry name" value="Mannose-6P_isomerase_type2"/>
</dbReference>
<dbReference type="GO" id="GO:0016853">
    <property type="term" value="F:isomerase activity"/>
    <property type="evidence" value="ECO:0007669"/>
    <property type="project" value="UniProtKB-KW"/>
</dbReference>
<proteinExistence type="predicted"/>